<dbReference type="InterPro" id="IPR023214">
    <property type="entry name" value="HAD_sf"/>
</dbReference>
<dbReference type="NCBIfam" id="TIGR01509">
    <property type="entry name" value="HAD-SF-IA-v3"/>
    <property type="match status" value="1"/>
</dbReference>
<gene>
    <name evidence="1" type="ORF">J2S57_006034</name>
</gene>
<dbReference type="InterPro" id="IPR006439">
    <property type="entry name" value="HAD-SF_hydro_IA"/>
</dbReference>
<reference evidence="1 2" key="1">
    <citation type="submission" date="2023-07" db="EMBL/GenBank/DDBJ databases">
        <title>Sequencing the genomes of 1000 actinobacteria strains.</title>
        <authorList>
            <person name="Klenk H.-P."/>
        </authorList>
    </citation>
    <scope>NUCLEOTIDE SEQUENCE [LARGE SCALE GENOMIC DNA]</scope>
    <source>
        <strain evidence="1 2">DSM 44388</strain>
    </source>
</reference>
<dbReference type="Pfam" id="PF13419">
    <property type="entry name" value="HAD_2"/>
    <property type="match status" value="1"/>
</dbReference>
<dbReference type="InterPro" id="IPR023198">
    <property type="entry name" value="PGP-like_dom2"/>
</dbReference>
<name>A0ABT9PE79_9ACTN</name>
<dbReference type="GO" id="GO:0016787">
    <property type="term" value="F:hydrolase activity"/>
    <property type="evidence" value="ECO:0007669"/>
    <property type="project" value="UniProtKB-KW"/>
</dbReference>
<dbReference type="RefSeq" id="WP_307249318.1">
    <property type="nucleotide sequence ID" value="NZ_JAUSQZ010000001.1"/>
</dbReference>
<sequence>MPALLFGSISTLADTSELQRSSFNQAFADHGLGWEWPREEYRSLLGSNGGAARIADYARARGEQVDADAVHATKSVIFQKSLVSNGAEARPGVIETMTGARSAGYRLGFVTTTSAANVEALFQALAPALRSADFDIVTSAADVPASKPDPAVYELALRELGLSAADCVAIEDNPGGAQAAVAAGIVCAAFPNENTGALDFGAADPAGNRLSFEELAGRIPRR</sequence>
<evidence type="ECO:0000313" key="1">
    <source>
        <dbReference type="EMBL" id="MDP9830285.1"/>
    </source>
</evidence>
<keyword evidence="1" id="KW-0378">Hydrolase</keyword>
<dbReference type="Gene3D" id="1.10.150.240">
    <property type="entry name" value="Putative phosphatase, domain 2"/>
    <property type="match status" value="1"/>
</dbReference>
<dbReference type="InterPro" id="IPR036412">
    <property type="entry name" value="HAD-like_sf"/>
</dbReference>
<dbReference type="EMBL" id="JAUSQZ010000001">
    <property type="protein sequence ID" value="MDP9830285.1"/>
    <property type="molecule type" value="Genomic_DNA"/>
</dbReference>
<dbReference type="PANTHER" id="PTHR42896">
    <property type="entry name" value="XYLULOSE-1,5-BISPHOSPHATE (XUBP) PHOSPHATASE"/>
    <property type="match status" value="1"/>
</dbReference>
<proteinExistence type="predicted"/>
<dbReference type="Gene3D" id="3.40.50.1000">
    <property type="entry name" value="HAD superfamily/HAD-like"/>
    <property type="match status" value="1"/>
</dbReference>
<dbReference type="InterPro" id="IPR044999">
    <property type="entry name" value="CbbY-like"/>
</dbReference>
<keyword evidence="2" id="KW-1185">Reference proteome</keyword>
<organism evidence="1 2">
    <name type="scientific">Kineosporia succinea</name>
    <dbReference type="NCBI Taxonomy" id="84632"/>
    <lineage>
        <taxon>Bacteria</taxon>
        <taxon>Bacillati</taxon>
        <taxon>Actinomycetota</taxon>
        <taxon>Actinomycetes</taxon>
        <taxon>Kineosporiales</taxon>
        <taxon>Kineosporiaceae</taxon>
        <taxon>Kineosporia</taxon>
    </lineage>
</organism>
<dbReference type="Proteomes" id="UP001235712">
    <property type="component" value="Unassembled WGS sequence"/>
</dbReference>
<evidence type="ECO:0000313" key="2">
    <source>
        <dbReference type="Proteomes" id="UP001235712"/>
    </source>
</evidence>
<dbReference type="PANTHER" id="PTHR42896:SF2">
    <property type="entry name" value="CBBY-LIKE PROTEIN"/>
    <property type="match status" value="1"/>
</dbReference>
<comment type="caution">
    <text evidence="1">The sequence shown here is derived from an EMBL/GenBank/DDBJ whole genome shotgun (WGS) entry which is preliminary data.</text>
</comment>
<dbReference type="InterPro" id="IPR041492">
    <property type="entry name" value="HAD_2"/>
</dbReference>
<dbReference type="SUPFAM" id="SSF56784">
    <property type="entry name" value="HAD-like"/>
    <property type="match status" value="1"/>
</dbReference>
<accession>A0ABT9PE79</accession>
<protein>
    <submittedName>
        <fullName evidence="1">HAD superfamily hydrolase (TIGR01509 family)</fullName>
    </submittedName>
</protein>
<dbReference type="PRINTS" id="PR00413">
    <property type="entry name" value="HADHALOGNASE"/>
</dbReference>